<evidence type="ECO:0000313" key="2">
    <source>
        <dbReference type="EMBL" id="CAD7232453.1"/>
    </source>
</evidence>
<reference evidence="2" key="1">
    <citation type="submission" date="2020-11" db="EMBL/GenBank/DDBJ databases">
        <authorList>
            <person name="Tran Van P."/>
        </authorList>
    </citation>
    <scope>NUCLEOTIDE SEQUENCE</scope>
</reference>
<dbReference type="PANTHER" id="PTHR11792">
    <property type="entry name" value="ARRESTIN"/>
    <property type="match status" value="1"/>
</dbReference>
<dbReference type="SUPFAM" id="SSF81296">
    <property type="entry name" value="E set domains"/>
    <property type="match status" value="2"/>
</dbReference>
<proteinExistence type="inferred from homology"/>
<dbReference type="EMBL" id="OB664672">
    <property type="protein sequence ID" value="CAD7232453.1"/>
    <property type="molecule type" value="Genomic_DNA"/>
</dbReference>
<accession>A0A7R8ZUL7</accession>
<dbReference type="GO" id="GO:0001664">
    <property type="term" value="F:G protein-coupled receptor binding"/>
    <property type="evidence" value="ECO:0007669"/>
    <property type="project" value="TreeGrafter"/>
</dbReference>
<evidence type="ECO:0008006" key="3">
    <source>
        <dbReference type="Google" id="ProtNLM"/>
    </source>
</evidence>
<sequence length="255" mass="27587">SVRQFADICLYASTKYKCTVAEVESEEGCPVTPGFNLSKVYRLRPSLNSSNNKSKRGLALDGQLKHEDTNLACSTYTESCPIGPGFNMSKIYSLTPLLANNKDKFGLALDGQLKHEDTNLASSTLQTDHLNKDFQAIVVRYNVKVKLDLGKIPFGGELCAELPFMLMHPKPPEEAPLPPLSRGPSVKASTGILVHKKTADDGSTQDNVADEDLIHLDEEIPSGGGGSGGAAGVEDEDDFIFEDFARLRLKGETDA</sequence>
<feature type="non-terminal residue" evidence="2">
    <location>
        <position position="1"/>
    </location>
</feature>
<dbReference type="GO" id="GO:0007165">
    <property type="term" value="P:signal transduction"/>
    <property type="evidence" value="ECO:0007669"/>
    <property type="project" value="InterPro"/>
</dbReference>
<gene>
    <name evidence="2" type="ORF">CTOB1V02_LOCUS10288</name>
</gene>
<evidence type="ECO:0000256" key="1">
    <source>
        <dbReference type="ARBA" id="ARBA00005298"/>
    </source>
</evidence>
<comment type="similarity">
    <text evidence="1">Belongs to the arrestin family.</text>
</comment>
<dbReference type="GO" id="GO:0002031">
    <property type="term" value="P:G protein-coupled receptor internalization"/>
    <property type="evidence" value="ECO:0007669"/>
    <property type="project" value="TreeGrafter"/>
</dbReference>
<dbReference type="Gene3D" id="2.60.40.640">
    <property type="match status" value="2"/>
</dbReference>
<dbReference type="InterPro" id="IPR000698">
    <property type="entry name" value="Arrestin"/>
</dbReference>
<dbReference type="InterPro" id="IPR014756">
    <property type="entry name" value="Ig_E-set"/>
</dbReference>
<dbReference type="OrthoDB" id="298939at2759"/>
<dbReference type="InterPro" id="IPR014752">
    <property type="entry name" value="Arrestin-like_C"/>
</dbReference>
<dbReference type="AlphaFoldDB" id="A0A7R8ZUL7"/>
<protein>
    <recommendedName>
        <fullName evidence="3">Arrestin</fullName>
    </recommendedName>
</protein>
<dbReference type="PANTHER" id="PTHR11792:SF17">
    <property type="entry name" value="KURTZ ARRESTIN"/>
    <property type="match status" value="1"/>
</dbReference>
<dbReference type="GO" id="GO:0005737">
    <property type="term" value="C:cytoplasm"/>
    <property type="evidence" value="ECO:0007669"/>
    <property type="project" value="TreeGrafter"/>
</dbReference>
<organism evidence="2">
    <name type="scientific">Cyprideis torosa</name>
    <dbReference type="NCBI Taxonomy" id="163714"/>
    <lineage>
        <taxon>Eukaryota</taxon>
        <taxon>Metazoa</taxon>
        <taxon>Ecdysozoa</taxon>
        <taxon>Arthropoda</taxon>
        <taxon>Crustacea</taxon>
        <taxon>Oligostraca</taxon>
        <taxon>Ostracoda</taxon>
        <taxon>Podocopa</taxon>
        <taxon>Podocopida</taxon>
        <taxon>Cytherocopina</taxon>
        <taxon>Cytheroidea</taxon>
        <taxon>Cytherideidae</taxon>
        <taxon>Cyprideis</taxon>
    </lineage>
</organism>
<name>A0A7R8ZUL7_9CRUS</name>